<evidence type="ECO:0000313" key="2">
    <source>
        <dbReference type="Proteomes" id="UP000308600"/>
    </source>
</evidence>
<reference evidence="1 2" key="1">
    <citation type="journal article" date="2019" name="Nat. Ecol. Evol.">
        <title>Megaphylogeny resolves global patterns of mushroom evolution.</title>
        <authorList>
            <person name="Varga T."/>
            <person name="Krizsan K."/>
            <person name="Foldi C."/>
            <person name="Dima B."/>
            <person name="Sanchez-Garcia M."/>
            <person name="Sanchez-Ramirez S."/>
            <person name="Szollosi G.J."/>
            <person name="Szarkandi J.G."/>
            <person name="Papp V."/>
            <person name="Albert L."/>
            <person name="Andreopoulos W."/>
            <person name="Angelini C."/>
            <person name="Antonin V."/>
            <person name="Barry K.W."/>
            <person name="Bougher N.L."/>
            <person name="Buchanan P."/>
            <person name="Buyck B."/>
            <person name="Bense V."/>
            <person name="Catcheside P."/>
            <person name="Chovatia M."/>
            <person name="Cooper J."/>
            <person name="Damon W."/>
            <person name="Desjardin D."/>
            <person name="Finy P."/>
            <person name="Geml J."/>
            <person name="Haridas S."/>
            <person name="Hughes K."/>
            <person name="Justo A."/>
            <person name="Karasinski D."/>
            <person name="Kautmanova I."/>
            <person name="Kiss B."/>
            <person name="Kocsube S."/>
            <person name="Kotiranta H."/>
            <person name="LaButti K.M."/>
            <person name="Lechner B.E."/>
            <person name="Liimatainen K."/>
            <person name="Lipzen A."/>
            <person name="Lukacs Z."/>
            <person name="Mihaltcheva S."/>
            <person name="Morgado L.N."/>
            <person name="Niskanen T."/>
            <person name="Noordeloos M.E."/>
            <person name="Ohm R.A."/>
            <person name="Ortiz-Santana B."/>
            <person name="Ovrebo C."/>
            <person name="Racz N."/>
            <person name="Riley R."/>
            <person name="Savchenko A."/>
            <person name="Shiryaev A."/>
            <person name="Soop K."/>
            <person name="Spirin V."/>
            <person name="Szebenyi C."/>
            <person name="Tomsovsky M."/>
            <person name="Tulloss R.E."/>
            <person name="Uehling J."/>
            <person name="Grigoriev I.V."/>
            <person name="Vagvolgyi C."/>
            <person name="Papp T."/>
            <person name="Martin F.M."/>
            <person name="Miettinen O."/>
            <person name="Hibbett D.S."/>
            <person name="Nagy L.G."/>
        </authorList>
    </citation>
    <scope>NUCLEOTIDE SEQUENCE [LARGE SCALE GENOMIC DNA]</scope>
    <source>
        <strain evidence="1 2">NL-1719</strain>
    </source>
</reference>
<name>A0ACD3ACX7_9AGAR</name>
<accession>A0ACD3ACX7</accession>
<protein>
    <submittedName>
        <fullName evidence="1">Uncharacterized protein</fullName>
    </submittedName>
</protein>
<organism evidence="1 2">
    <name type="scientific">Pluteus cervinus</name>
    <dbReference type="NCBI Taxonomy" id="181527"/>
    <lineage>
        <taxon>Eukaryota</taxon>
        <taxon>Fungi</taxon>
        <taxon>Dikarya</taxon>
        <taxon>Basidiomycota</taxon>
        <taxon>Agaricomycotina</taxon>
        <taxon>Agaricomycetes</taxon>
        <taxon>Agaricomycetidae</taxon>
        <taxon>Agaricales</taxon>
        <taxon>Pluteineae</taxon>
        <taxon>Pluteaceae</taxon>
        <taxon>Pluteus</taxon>
    </lineage>
</organism>
<proteinExistence type="predicted"/>
<dbReference type="EMBL" id="ML208519">
    <property type="protein sequence ID" value="TFK63508.1"/>
    <property type="molecule type" value="Genomic_DNA"/>
</dbReference>
<keyword evidence="2" id="KW-1185">Reference proteome</keyword>
<gene>
    <name evidence="1" type="ORF">BDN72DRAFT_862055</name>
</gene>
<evidence type="ECO:0000313" key="1">
    <source>
        <dbReference type="EMBL" id="TFK63508.1"/>
    </source>
</evidence>
<sequence>MSARGFELWSSSSLTITTYFSGRPQSMDIMPLILPEELQLMIFEYAAEDLDTALSLCYVSRSVQYCVLPFLYRWITFYAGHNDKKRMRELRRKFAATRYLHPPLADDLDDFTVIPVAPFVKSICVDYSTSHSTTDLIRIISDCTSLTHFATFEQPEPPVIPLHLLTRIPTLRSLAGDLGQLFNQAAQPIFCNEIFSQLTHLSVGDLWHTWTRWEWASFLPYAPLTHLALAYTPFIFSPTQSVDELQYSNGHHRLDSMATITGDTTPTATATAISGFGFDTTGLWANDPNVVSVLQQILSGVKNLKVCVLAIDYVVVWQSARPYDDRLDDRSVEMMSNGDYRLVGLSCRNPIVDWNPGLGTAEDNFWKRAEDKMMRKRIEKWERERRRKLLELGMDHDRLRMGVARGGYEQAVATTR</sequence>
<dbReference type="Proteomes" id="UP000308600">
    <property type="component" value="Unassembled WGS sequence"/>
</dbReference>